<gene>
    <name evidence="5" type="ORF">BCV71DRAFT_30774</name>
</gene>
<dbReference type="SMART" id="SM00264">
    <property type="entry name" value="BAG"/>
    <property type="match status" value="1"/>
</dbReference>
<dbReference type="EMBL" id="KV921273">
    <property type="protein sequence ID" value="ORE21859.1"/>
    <property type="molecule type" value="Genomic_DNA"/>
</dbReference>
<evidence type="ECO:0000259" key="3">
    <source>
        <dbReference type="PROSITE" id="PS50053"/>
    </source>
</evidence>
<evidence type="ECO:0000313" key="6">
    <source>
        <dbReference type="Proteomes" id="UP000242381"/>
    </source>
</evidence>
<dbReference type="SUPFAM" id="SSF54236">
    <property type="entry name" value="Ubiquitin-like"/>
    <property type="match status" value="1"/>
</dbReference>
<dbReference type="OMA" id="IYMGAYL"/>
<dbReference type="AlphaFoldDB" id="A0A0A1NE70"/>
<proteinExistence type="predicted"/>
<dbReference type="InterPro" id="IPR000626">
    <property type="entry name" value="Ubiquitin-like_dom"/>
</dbReference>
<name>A0A0A1NE70_RHIZD</name>
<organism evidence="5 6">
    <name type="scientific">Rhizopus microsporus</name>
    <dbReference type="NCBI Taxonomy" id="58291"/>
    <lineage>
        <taxon>Eukaryota</taxon>
        <taxon>Fungi</taxon>
        <taxon>Fungi incertae sedis</taxon>
        <taxon>Mucoromycota</taxon>
        <taxon>Mucoromycotina</taxon>
        <taxon>Mucoromycetes</taxon>
        <taxon>Mucorales</taxon>
        <taxon>Mucorineae</taxon>
        <taxon>Rhizopodaceae</taxon>
        <taxon>Rhizopus</taxon>
    </lineage>
</organism>
<feature type="region of interest" description="Disordered" evidence="2">
    <location>
        <begin position="79"/>
        <end position="111"/>
    </location>
</feature>
<dbReference type="VEuPathDB" id="FungiDB:BCV72DRAFT_339002"/>
<dbReference type="PANTHER" id="PTHR12329">
    <property type="entry name" value="BCL2-ASSOCIATED ATHANOGENE"/>
    <property type="match status" value="1"/>
</dbReference>
<protein>
    <recommendedName>
        <fullName evidence="7">BAG domain-containing protein</fullName>
    </recommendedName>
</protein>
<sequence length="222" mass="25726">MSALIEIKWHGKRFPIEFNSIDDLNRTTVKELKTYCSQMTGIEPDRIRLLVFGALMNNDDMPLSIYGVRPRCSITLKTSQHNTYENKDSKEATTDKRHQAHKTSRSSEEKQAIERLENIKTKINNDIAPKVQQYENDIKEFMLNDSKTEKDKKKQVYMGAYLGEQLMHILFDLDGVTCKQDFLDARQIRKEAVKTAQMLLDRVDEIKSVVRSVPVVDHHIPS</sequence>
<dbReference type="PANTHER" id="PTHR12329:SF16">
    <property type="entry name" value="BAG FAMILY MOLECULAR CHAPERONE REGULATOR 1"/>
    <property type="match status" value="1"/>
</dbReference>
<dbReference type="SUPFAM" id="SSF63491">
    <property type="entry name" value="BAG domain"/>
    <property type="match status" value="1"/>
</dbReference>
<dbReference type="InterPro" id="IPR039773">
    <property type="entry name" value="BAG_chaperone_regulator"/>
</dbReference>
<dbReference type="Pfam" id="PF02179">
    <property type="entry name" value="BAG"/>
    <property type="match status" value="1"/>
</dbReference>
<feature type="domain" description="Ubiquitin-like" evidence="3">
    <location>
        <begin position="28"/>
        <end position="83"/>
    </location>
</feature>
<evidence type="ECO:0000256" key="1">
    <source>
        <dbReference type="ARBA" id="ARBA00023186"/>
    </source>
</evidence>
<dbReference type="GO" id="GO:0005634">
    <property type="term" value="C:nucleus"/>
    <property type="evidence" value="ECO:0007669"/>
    <property type="project" value="TreeGrafter"/>
</dbReference>
<evidence type="ECO:0000256" key="2">
    <source>
        <dbReference type="SAM" id="MobiDB-lite"/>
    </source>
</evidence>
<dbReference type="CDD" id="cd17039">
    <property type="entry name" value="Ubl_ubiquitin_like"/>
    <property type="match status" value="1"/>
</dbReference>
<dbReference type="GO" id="GO:0016020">
    <property type="term" value="C:membrane"/>
    <property type="evidence" value="ECO:0007669"/>
    <property type="project" value="TreeGrafter"/>
</dbReference>
<keyword evidence="1" id="KW-0143">Chaperone</keyword>
<evidence type="ECO:0008006" key="7">
    <source>
        <dbReference type="Google" id="ProtNLM"/>
    </source>
</evidence>
<reference evidence="5 6" key="1">
    <citation type="journal article" date="2016" name="Proc. Natl. Acad. Sci. U.S.A.">
        <title>Lipid metabolic changes in an early divergent fungus govern the establishment of a mutualistic symbiosis with endobacteria.</title>
        <authorList>
            <person name="Lastovetsky O.A."/>
            <person name="Gaspar M.L."/>
            <person name="Mondo S.J."/>
            <person name="LaButti K.M."/>
            <person name="Sandor L."/>
            <person name="Grigoriev I.V."/>
            <person name="Henry S.A."/>
            <person name="Pawlowska T.E."/>
        </authorList>
    </citation>
    <scope>NUCLEOTIDE SEQUENCE [LARGE SCALE GENOMIC DNA]</scope>
    <source>
        <strain evidence="5 6">ATCC 11559</strain>
    </source>
</reference>
<dbReference type="GO" id="GO:0000774">
    <property type="term" value="F:adenyl-nucleotide exchange factor activity"/>
    <property type="evidence" value="ECO:0007669"/>
    <property type="project" value="TreeGrafter"/>
</dbReference>
<dbReference type="Proteomes" id="UP000242381">
    <property type="component" value="Unassembled WGS sequence"/>
</dbReference>
<dbReference type="InterPro" id="IPR029071">
    <property type="entry name" value="Ubiquitin-like_domsf"/>
</dbReference>
<evidence type="ECO:0000313" key="5">
    <source>
        <dbReference type="EMBL" id="ORE21859.1"/>
    </source>
</evidence>
<dbReference type="PROSITE" id="PS50053">
    <property type="entry name" value="UBIQUITIN_2"/>
    <property type="match status" value="1"/>
</dbReference>
<dbReference type="GO" id="GO:0051087">
    <property type="term" value="F:protein-folding chaperone binding"/>
    <property type="evidence" value="ECO:0007669"/>
    <property type="project" value="InterPro"/>
</dbReference>
<evidence type="ECO:0000259" key="4">
    <source>
        <dbReference type="PROSITE" id="PS51035"/>
    </source>
</evidence>
<dbReference type="InterPro" id="IPR003103">
    <property type="entry name" value="BAG_domain"/>
</dbReference>
<accession>A0A0A1NE70</accession>
<dbReference type="Pfam" id="PF00240">
    <property type="entry name" value="ubiquitin"/>
    <property type="match status" value="1"/>
</dbReference>
<dbReference type="Gene3D" id="3.10.20.90">
    <property type="entry name" value="Phosphatidylinositol 3-kinase Catalytic Subunit, Chain A, domain 1"/>
    <property type="match status" value="1"/>
</dbReference>
<dbReference type="GO" id="GO:0050821">
    <property type="term" value="P:protein stabilization"/>
    <property type="evidence" value="ECO:0007669"/>
    <property type="project" value="TreeGrafter"/>
</dbReference>
<dbReference type="GO" id="GO:0005829">
    <property type="term" value="C:cytosol"/>
    <property type="evidence" value="ECO:0007669"/>
    <property type="project" value="TreeGrafter"/>
</dbReference>
<feature type="domain" description="BAG" evidence="4">
    <location>
        <begin position="130"/>
        <end position="207"/>
    </location>
</feature>
<dbReference type="InterPro" id="IPR036533">
    <property type="entry name" value="BAG_dom_sf"/>
</dbReference>
<dbReference type="Gene3D" id="1.20.58.120">
    <property type="entry name" value="BAG domain"/>
    <property type="match status" value="1"/>
</dbReference>
<feature type="compositionally biased region" description="Basic and acidic residues" evidence="2">
    <location>
        <begin position="84"/>
        <end position="97"/>
    </location>
</feature>
<dbReference type="PROSITE" id="PS51035">
    <property type="entry name" value="BAG"/>
    <property type="match status" value="1"/>
</dbReference>